<dbReference type="InterPro" id="IPR001347">
    <property type="entry name" value="SIS_dom"/>
</dbReference>
<dbReference type="Proteomes" id="UP000178121">
    <property type="component" value="Unassembled WGS sequence"/>
</dbReference>
<evidence type="ECO:0000259" key="3">
    <source>
        <dbReference type="PROSITE" id="PS51464"/>
    </source>
</evidence>
<dbReference type="Pfam" id="PF10432">
    <property type="entry name" value="bact-PGI_C"/>
    <property type="match status" value="1"/>
</dbReference>
<keyword evidence="2" id="KW-0413">Isomerase</keyword>
<proteinExistence type="inferred from homology"/>
<feature type="domain" description="SIS" evidence="3">
    <location>
        <begin position="57"/>
        <end position="203"/>
    </location>
</feature>
<dbReference type="PROSITE" id="PS51464">
    <property type="entry name" value="SIS"/>
    <property type="match status" value="1"/>
</dbReference>
<name>A0A1G2MFP0_9BACT</name>
<comment type="similarity">
    <text evidence="1">Belongs to the PGI/PMI family.</text>
</comment>
<dbReference type="GO" id="GO:1901135">
    <property type="term" value="P:carbohydrate derivative metabolic process"/>
    <property type="evidence" value="ECO:0007669"/>
    <property type="project" value="InterPro"/>
</dbReference>
<evidence type="ECO:0000256" key="1">
    <source>
        <dbReference type="ARBA" id="ARBA00010523"/>
    </source>
</evidence>
<dbReference type="EMBL" id="MHRI01000003">
    <property type="protein sequence ID" value="OHA21822.1"/>
    <property type="molecule type" value="Genomic_DNA"/>
</dbReference>
<dbReference type="GO" id="GO:0005975">
    <property type="term" value="P:carbohydrate metabolic process"/>
    <property type="evidence" value="ECO:0007669"/>
    <property type="project" value="InterPro"/>
</dbReference>
<evidence type="ECO:0000256" key="2">
    <source>
        <dbReference type="ARBA" id="ARBA00023235"/>
    </source>
</evidence>
<organism evidence="4 5">
    <name type="scientific">Candidatus Taylorbacteria bacterium RIFCSPHIGHO2_01_FULL_51_15</name>
    <dbReference type="NCBI Taxonomy" id="1802304"/>
    <lineage>
        <taxon>Bacteria</taxon>
        <taxon>Candidatus Tayloriibacteriota</taxon>
    </lineage>
</organism>
<accession>A0A1G2MFP0</accession>
<evidence type="ECO:0000313" key="5">
    <source>
        <dbReference type="Proteomes" id="UP000178121"/>
    </source>
</evidence>
<reference evidence="4 5" key="1">
    <citation type="journal article" date="2016" name="Nat. Commun.">
        <title>Thousands of microbial genomes shed light on interconnected biogeochemical processes in an aquifer system.</title>
        <authorList>
            <person name="Anantharaman K."/>
            <person name="Brown C.T."/>
            <person name="Hug L.A."/>
            <person name="Sharon I."/>
            <person name="Castelle C.J."/>
            <person name="Probst A.J."/>
            <person name="Thomas B.C."/>
            <person name="Singh A."/>
            <person name="Wilkins M.J."/>
            <person name="Karaoz U."/>
            <person name="Brodie E.L."/>
            <person name="Williams K.H."/>
            <person name="Hubbard S.S."/>
            <person name="Banfield J.F."/>
        </authorList>
    </citation>
    <scope>NUCLEOTIDE SEQUENCE [LARGE SCALE GENOMIC DNA]</scope>
</reference>
<dbReference type="CDD" id="cd05637">
    <property type="entry name" value="SIS_PGI_PMI_2"/>
    <property type="match status" value="1"/>
</dbReference>
<gene>
    <name evidence="4" type="ORF">A2849_02725</name>
</gene>
<sequence length="360" mass="40902">MRFEINSEDTTFPRRRLLENEFPISNFQFPKNFQLPISKMEEAIRNFHTQFSWKPVIVHKEKLPFAKEYIVVGMGGSHLSADLIKTYDPNLDIGVYSDYGLPPVSPRRLRESLLIASSYSGNTEEPIDFLRIAKKKGYGVAAMGIGGTLIELSRRYRIPHVVIPDTKIQPRSALGFSMSALATLMRHTRLASELRSLATVLTPDLLEREGKKLAKKLKNSVPVIYASAGNRAVAYNWKIKFNETGKIPAFYNVFPELNHNEMTGFDLIPSTTKLSSAFHFIFLTDTADHPKNQKRMAVCKKLYEKHGLPVTQVALQGKTALERMFHSLLVADWTALHLSKMYRTEAEQVPMVEEFKKLIA</sequence>
<dbReference type="AlphaFoldDB" id="A0A1G2MFP0"/>
<dbReference type="InterPro" id="IPR046348">
    <property type="entry name" value="SIS_dom_sf"/>
</dbReference>
<dbReference type="GO" id="GO:0004476">
    <property type="term" value="F:mannose-6-phosphate isomerase activity"/>
    <property type="evidence" value="ECO:0007669"/>
    <property type="project" value="InterPro"/>
</dbReference>
<dbReference type="SUPFAM" id="SSF53697">
    <property type="entry name" value="SIS domain"/>
    <property type="match status" value="1"/>
</dbReference>
<dbReference type="Gene3D" id="3.40.50.10490">
    <property type="entry name" value="Glucose-6-phosphate isomerase like protein, domain 1"/>
    <property type="match status" value="2"/>
</dbReference>
<dbReference type="GO" id="GO:0097367">
    <property type="term" value="F:carbohydrate derivative binding"/>
    <property type="evidence" value="ECO:0007669"/>
    <property type="project" value="InterPro"/>
</dbReference>
<protein>
    <recommendedName>
        <fullName evidence="3">SIS domain-containing protein</fullName>
    </recommendedName>
</protein>
<comment type="caution">
    <text evidence="4">The sequence shown here is derived from an EMBL/GenBank/DDBJ whole genome shotgun (WGS) entry which is preliminary data.</text>
</comment>
<dbReference type="InterPro" id="IPR019490">
    <property type="entry name" value="Glu6P/Mann6P_isomerase_C"/>
</dbReference>
<dbReference type="GO" id="GO:0004347">
    <property type="term" value="F:glucose-6-phosphate isomerase activity"/>
    <property type="evidence" value="ECO:0007669"/>
    <property type="project" value="InterPro"/>
</dbReference>
<evidence type="ECO:0000313" key="4">
    <source>
        <dbReference type="EMBL" id="OHA21822.1"/>
    </source>
</evidence>